<dbReference type="InterPro" id="IPR037966">
    <property type="entry name" value="Brd8_Bromo_dom"/>
</dbReference>
<feature type="region of interest" description="Disordered" evidence="3">
    <location>
        <begin position="1"/>
        <end position="26"/>
    </location>
</feature>
<name>A0A9D3WRJ1_9SAUR</name>
<dbReference type="Gene3D" id="1.20.920.10">
    <property type="entry name" value="Bromodomain-like"/>
    <property type="match status" value="1"/>
</dbReference>
<dbReference type="AlphaFoldDB" id="A0A9D3WRJ1"/>
<evidence type="ECO:0000259" key="4">
    <source>
        <dbReference type="PROSITE" id="PS50014"/>
    </source>
</evidence>
<keyword evidence="6" id="KW-1185">Reference proteome</keyword>
<dbReference type="InterPro" id="IPR036427">
    <property type="entry name" value="Bromodomain-like_sf"/>
</dbReference>
<evidence type="ECO:0000313" key="5">
    <source>
        <dbReference type="EMBL" id="KAH1166669.1"/>
    </source>
</evidence>
<dbReference type="Pfam" id="PF00439">
    <property type="entry name" value="Bromodomain"/>
    <property type="match status" value="1"/>
</dbReference>
<comment type="caution">
    <text evidence="5">The sequence shown here is derived from an EMBL/GenBank/DDBJ whole genome shotgun (WGS) entry which is preliminary data.</text>
</comment>
<evidence type="ECO:0000256" key="1">
    <source>
        <dbReference type="ARBA" id="ARBA00023117"/>
    </source>
</evidence>
<dbReference type="EMBL" id="JAHDVG010000487">
    <property type="protein sequence ID" value="KAH1166669.1"/>
    <property type="molecule type" value="Genomic_DNA"/>
</dbReference>
<dbReference type="PANTHER" id="PTHR15398:SF14">
    <property type="entry name" value="BRD8 DOMAIN CONTAINING"/>
    <property type="match status" value="1"/>
</dbReference>
<feature type="domain" description="Bromo" evidence="4">
    <location>
        <begin position="293"/>
        <end position="363"/>
    </location>
</feature>
<evidence type="ECO:0000256" key="3">
    <source>
        <dbReference type="SAM" id="MobiDB-lite"/>
    </source>
</evidence>
<dbReference type="SMART" id="SM00297">
    <property type="entry name" value="BROMO"/>
    <property type="match status" value="1"/>
</dbReference>
<dbReference type="SUPFAM" id="SSF47370">
    <property type="entry name" value="Bromodomain"/>
    <property type="match status" value="1"/>
</dbReference>
<reference evidence="5" key="1">
    <citation type="submission" date="2021-09" db="EMBL/GenBank/DDBJ databases">
        <title>The genome of Mauremys mutica provides insights into the evolution of semi-aquatic lifestyle.</title>
        <authorList>
            <person name="Gong S."/>
            <person name="Gao Y."/>
        </authorList>
    </citation>
    <scope>NUCLEOTIDE SEQUENCE</scope>
    <source>
        <strain evidence="5">MM-2020</strain>
        <tissue evidence="5">Muscle</tissue>
    </source>
</reference>
<feature type="compositionally biased region" description="Acidic residues" evidence="3">
    <location>
        <begin position="1"/>
        <end position="19"/>
    </location>
</feature>
<dbReference type="GO" id="GO:0035267">
    <property type="term" value="C:NuA4 histone acetyltransferase complex"/>
    <property type="evidence" value="ECO:0007669"/>
    <property type="project" value="TreeGrafter"/>
</dbReference>
<evidence type="ECO:0000313" key="6">
    <source>
        <dbReference type="Proteomes" id="UP000827986"/>
    </source>
</evidence>
<dbReference type="PANTHER" id="PTHR15398">
    <property type="entry name" value="BROMODOMAIN-CONTAINING PROTEIN 8"/>
    <property type="match status" value="1"/>
</dbReference>
<evidence type="ECO:0000256" key="2">
    <source>
        <dbReference type="PROSITE-ProRule" id="PRU00035"/>
    </source>
</evidence>
<feature type="compositionally biased region" description="Basic and acidic residues" evidence="3">
    <location>
        <begin position="163"/>
        <end position="173"/>
    </location>
</feature>
<feature type="region of interest" description="Disordered" evidence="3">
    <location>
        <begin position="153"/>
        <end position="190"/>
    </location>
</feature>
<dbReference type="PROSITE" id="PS50014">
    <property type="entry name" value="BROMODOMAIN_2"/>
    <property type="match status" value="1"/>
</dbReference>
<sequence>MTEEAAVEEEEESQEEEDCRLESREPLVWEDGSEELQEEAGQCEQDSLLQFLLEVIHLMEPLCISGTDSEQNHWASCGSGQQEEREVLSFKEEMVGPLVPREEEKQLQLLIEEAGELHVPGREVGEEWVTRVSGELHVLGWEAGEPEEQQILGEETGEPQVPEGKEGDSRQQRELQFPVENAGELEEEEKNRKLLLDETSSDMSALEGELPGTVKADVLEQPKEQAQGESHLLEEYNDLFPHYDSDSCSPSRASLVDSSLMSPTSSQVPLSCANPLRHLLFKKTLLSIWKMIASHRYCGPFLKPVSEKQAPGYKDVVRRPMDLTNIKRRLSKGQIWTTAQFQRDLMLMFQNAVMYNSSDHHVHRMAVEMQRDVLEQLQLLGEALLCSEERLGFRRQ</sequence>
<dbReference type="CDD" id="cd05507">
    <property type="entry name" value="Bromo_brd8_like"/>
    <property type="match status" value="1"/>
</dbReference>
<protein>
    <recommendedName>
        <fullName evidence="4">Bromo domain-containing protein</fullName>
    </recommendedName>
</protein>
<organism evidence="5 6">
    <name type="scientific">Mauremys mutica</name>
    <name type="common">yellowpond turtle</name>
    <dbReference type="NCBI Taxonomy" id="74926"/>
    <lineage>
        <taxon>Eukaryota</taxon>
        <taxon>Metazoa</taxon>
        <taxon>Chordata</taxon>
        <taxon>Craniata</taxon>
        <taxon>Vertebrata</taxon>
        <taxon>Euteleostomi</taxon>
        <taxon>Archelosauria</taxon>
        <taxon>Testudinata</taxon>
        <taxon>Testudines</taxon>
        <taxon>Cryptodira</taxon>
        <taxon>Durocryptodira</taxon>
        <taxon>Testudinoidea</taxon>
        <taxon>Geoemydidae</taxon>
        <taxon>Geoemydinae</taxon>
        <taxon>Mauremys</taxon>
    </lineage>
</organism>
<dbReference type="InterPro" id="IPR001487">
    <property type="entry name" value="Bromodomain"/>
</dbReference>
<proteinExistence type="predicted"/>
<gene>
    <name evidence="5" type="ORF">KIL84_015841</name>
</gene>
<dbReference type="Proteomes" id="UP000827986">
    <property type="component" value="Unassembled WGS sequence"/>
</dbReference>
<keyword evidence="1 2" id="KW-0103">Bromodomain</keyword>
<dbReference type="PRINTS" id="PR00503">
    <property type="entry name" value="BROMODOMAIN"/>
</dbReference>
<accession>A0A9D3WRJ1</accession>